<proteinExistence type="predicted"/>
<keyword evidence="2" id="KW-0032">Aminotransferase</keyword>
<dbReference type="NCBIfam" id="NF005731">
    <property type="entry name" value="PRK07546.1-5"/>
    <property type="match status" value="1"/>
</dbReference>
<keyword evidence="2" id="KW-0808">Transferase</keyword>
<name>A0ABV7KFF7_9HYPH</name>
<dbReference type="RefSeq" id="WP_378224044.1">
    <property type="nucleotide sequence ID" value="NZ_JBHRTK010000025.1"/>
</dbReference>
<gene>
    <name evidence="2" type="ORF">ACFOHJ_20270</name>
</gene>
<dbReference type="InterPro" id="IPR043132">
    <property type="entry name" value="BCAT-like_C"/>
</dbReference>
<dbReference type="Proteomes" id="UP001595583">
    <property type="component" value="Unassembled WGS sequence"/>
</dbReference>
<dbReference type="Pfam" id="PF01063">
    <property type="entry name" value="Aminotran_4"/>
    <property type="match status" value="1"/>
</dbReference>
<dbReference type="Gene3D" id="3.30.470.10">
    <property type="match status" value="1"/>
</dbReference>
<dbReference type="InterPro" id="IPR036038">
    <property type="entry name" value="Aminotransferase-like"/>
</dbReference>
<accession>A0ABV7KFF7</accession>
<dbReference type="NCBIfam" id="NF005729">
    <property type="entry name" value="PRK07546.1-3"/>
    <property type="match status" value="1"/>
</dbReference>
<dbReference type="Gene3D" id="3.20.10.10">
    <property type="entry name" value="D-amino Acid Aminotransferase, subunit A, domain 2"/>
    <property type="match status" value="1"/>
</dbReference>
<dbReference type="SUPFAM" id="SSF56752">
    <property type="entry name" value="D-aminoacid aminotransferase-like PLP-dependent enzymes"/>
    <property type="match status" value="1"/>
</dbReference>
<dbReference type="GO" id="GO:0008483">
    <property type="term" value="F:transaminase activity"/>
    <property type="evidence" value="ECO:0007669"/>
    <property type="project" value="UniProtKB-KW"/>
</dbReference>
<dbReference type="InterPro" id="IPR043131">
    <property type="entry name" value="BCAT-like_N"/>
</dbReference>
<keyword evidence="3" id="KW-1185">Reference proteome</keyword>
<reference evidence="3" key="1">
    <citation type="journal article" date="2019" name="Int. J. Syst. Evol. Microbiol.">
        <title>The Global Catalogue of Microorganisms (GCM) 10K type strain sequencing project: providing services to taxonomists for standard genome sequencing and annotation.</title>
        <authorList>
            <consortium name="The Broad Institute Genomics Platform"/>
            <consortium name="The Broad Institute Genome Sequencing Center for Infectious Disease"/>
            <person name="Wu L."/>
            <person name="Ma J."/>
        </authorList>
    </citation>
    <scope>NUCLEOTIDE SEQUENCE [LARGE SCALE GENOMIC DNA]</scope>
    <source>
        <strain evidence="3">KCTC 52165</strain>
    </source>
</reference>
<evidence type="ECO:0000256" key="1">
    <source>
        <dbReference type="ARBA" id="ARBA00014472"/>
    </source>
</evidence>
<sequence>MSAQGPLRDGEPAGFDLIETLRWEPEVGFVRLDRHMARLAASAAELGFAFDRERAAAALAGAVKATQTPMRARLLLSPDGGASATAQSFAALPAGTVWRLKLASTTLRSGDRLLRHKTTRREAYAQARAEYPTAEVNEVLLANERGEVCEGTIATLFADFGDGILLTPHLECGLLAGVLRAELLDRGQARQAILPAADLGKAKALFVGNSLRGLIPARLA</sequence>
<dbReference type="EMBL" id="JBHRTK010000025">
    <property type="protein sequence ID" value="MFC3208561.1"/>
    <property type="molecule type" value="Genomic_DNA"/>
</dbReference>
<organism evidence="2 3">
    <name type="scientific">Aquamicrobium soli</name>
    <dbReference type="NCBI Taxonomy" id="1811518"/>
    <lineage>
        <taxon>Bacteria</taxon>
        <taxon>Pseudomonadati</taxon>
        <taxon>Pseudomonadota</taxon>
        <taxon>Alphaproteobacteria</taxon>
        <taxon>Hyphomicrobiales</taxon>
        <taxon>Phyllobacteriaceae</taxon>
        <taxon>Aquamicrobium</taxon>
    </lineage>
</organism>
<evidence type="ECO:0000313" key="3">
    <source>
        <dbReference type="Proteomes" id="UP001595583"/>
    </source>
</evidence>
<dbReference type="InterPro" id="IPR001544">
    <property type="entry name" value="Aminotrans_IV"/>
</dbReference>
<evidence type="ECO:0000313" key="2">
    <source>
        <dbReference type="EMBL" id="MFC3208561.1"/>
    </source>
</evidence>
<protein>
    <recommendedName>
        <fullName evidence="1">Probable branched-chain-amino-acid aminotransferase</fullName>
    </recommendedName>
</protein>
<comment type="caution">
    <text evidence="2">The sequence shown here is derived from an EMBL/GenBank/DDBJ whole genome shotgun (WGS) entry which is preliminary data.</text>
</comment>